<dbReference type="Gene3D" id="1.10.260.40">
    <property type="entry name" value="lambda repressor-like DNA-binding domains"/>
    <property type="match status" value="1"/>
</dbReference>
<dbReference type="CDD" id="cd00093">
    <property type="entry name" value="HTH_XRE"/>
    <property type="match status" value="1"/>
</dbReference>
<evidence type="ECO:0000259" key="1">
    <source>
        <dbReference type="PROSITE" id="PS50943"/>
    </source>
</evidence>
<evidence type="ECO:0000313" key="2">
    <source>
        <dbReference type="EMBL" id="KZC24389.1"/>
    </source>
</evidence>
<proteinExistence type="predicted"/>
<comment type="caution">
    <text evidence="2">The sequence shown here is derived from an EMBL/GenBank/DDBJ whole genome shotgun (WGS) entry which is preliminary data.</text>
</comment>
<sequence length="102" mass="11735">MKKTDSRWDDTRRTEGSGNVFVDMDFDPAEAEVMQLRAEVMLRIEHLLREKGWTQAEAARRLGVTQPRISRLVKGRWEDFSLDMLLTLAARAGLHPKLRLAA</sequence>
<dbReference type="eggNOG" id="COG5606">
    <property type="taxonomic scope" value="Bacteria"/>
</dbReference>
<dbReference type="InterPro" id="IPR010982">
    <property type="entry name" value="Lambda_DNA-bd_dom_sf"/>
</dbReference>
<reference evidence="2 3" key="1">
    <citation type="journal article" date="2016" name="MBio">
        <title>Lateral Gene Transfer in a Heavy Metal-Contaminated-Groundwater Microbial Community.</title>
        <authorList>
            <person name="Hemme C.L."/>
            <person name="Green S.J."/>
            <person name="Rishishwar L."/>
            <person name="Prakash O."/>
            <person name="Pettenato A."/>
            <person name="Chakraborty R."/>
            <person name="Deutschbauer A.M."/>
            <person name="Van Nostrand J.D."/>
            <person name="Wu L."/>
            <person name="He Z."/>
            <person name="Jordan I.K."/>
            <person name="Hazen T.C."/>
            <person name="Arkin A.P."/>
            <person name="Kostka J.E."/>
            <person name="Zhou J."/>
        </authorList>
    </citation>
    <scope>NUCLEOTIDE SEQUENCE [LARGE SCALE GENOMIC DNA]</scope>
    <source>
        <strain evidence="2 3">FW104-T7</strain>
    </source>
</reference>
<accession>A0A154QJQ5</accession>
<keyword evidence="3" id="KW-1185">Reference proteome</keyword>
<dbReference type="PROSITE" id="PS50943">
    <property type="entry name" value="HTH_CROC1"/>
    <property type="match status" value="1"/>
</dbReference>
<name>A0A154QJQ5_9GAMM</name>
<evidence type="ECO:0000313" key="3">
    <source>
        <dbReference type="Proteomes" id="UP000076131"/>
    </source>
</evidence>
<dbReference type="InterPro" id="IPR001387">
    <property type="entry name" value="Cro/C1-type_HTH"/>
</dbReference>
<organism evidence="2 3">
    <name type="scientific">Rhodanobacter thiooxydans</name>
    <dbReference type="NCBI Taxonomy" id="416169"/>
    <lineage>
        <taxon>Bacteria</taxon>
        <taxon>Pseudomonadati</taxon>
        <taxon>Pseudomonadota</taxon>
        <taxon>Gammaproteobacteria</taxon>
        <taxon>Lysobacterales</taxon>
        <taxon>Rhodanobacteraceae</taxon>
        <taxon>Rhodanobacter</taxon>
    </lineage>
</organism>
<protein>
    <submittedName>
        <fullName evidence="2">Transcriptional regulator</fullName>
    </submittedName>
</protein>
<dbReference type="InterPro" id="IPR039554">
    <property type="entry name" value="HigA2-like_HTH"/>
</dbReference>
<dbReference type="SMART" id="SM00530">
    <property type="entry name" value="HTH_XRE"/>
    <property type="match status" value="1"/>
</dbReference>
<feature type="domain" description="HTH cro/C1-type" evidence="1">
    <location>
        <begin position="44"/>
        <end position="76"/>
    </location>
</feature>
<dbReference type="GO" id="GO:0003677">
    <property type="term" value="F:DNA binding"/>
    <property type="evidence" value="ECO:0007669"/>
    <property type="project" value="InterPro"/>
</dbReference>
<dbReference type="Proteomes" id="UP000076131">
    <property type="component" value="Unassembled WGS sequence"/>
</dbReference>
<dbReference type="Pfam" id="PF13744">
    <property type="entry name" value="HTH_37"/>
    <property type="match status" value="1"/>
</dbReference>
<dbReference type="EMBL" id="LVJS01000028">
    <property type="protein sequence ID" value="KZC24389.1"/>
    <property type="molecule type" value="Genomic_DNA"/>
</dbReference>
<dbReference type="RefSeq" id="WP_008433870.1">
    <property type="nucleotide sequence ID" value="NZ_LVJS01000028.1"/>
</dbReference>
<gene>
    <name evidence="2" type="ORF">RHOFW104T7_08855</name>
</gene>
<dbReference type="SUPFAM" id="SSF47413">
    <property type="entry name" value="lambda repressor-like DNA-binding domains"/>
    <property type="match status" value="1"/>
</dbReference>
<dbReference type="AlphaFoldDB" id="A0A154QJQ5"/>